<dbReference type="NCBIfam" id="TIGR03760">
    <property type="entry name" value="ICE_TraI_Pfluor"/>
    <property type="match status" value="1"/>
</dbReference>
<gene>
    <name evidence="3" type="ORF">O0V09_15170</name>
</gene>
<name>A0A9J6RQW2_9GAMM</name>
<dbReference type="Pfam" id="PF07515">
    <property type="entry name" value="TraI_2_C"/>
    <property type="match status" value="1"/>
</dbReference>
<dbReference type="NCBIfam" id="NF041494">
    <property type="entry name" value="MobH"/>
    <property type="match status" value="1"/>
</dbReference>
<dbReference type="Proteomes" id="UP001069090">
    <property type="component" value="Unassembled WGS sequence"/>
</dbReference>
<dbReference type="Pfam" id="PF07514">
    <property type="entry name" value="TraI_2"/>
    <property type="match status" value="1"/>
</dbReference>
<dbReference type="Gene3D" id="1.10.10.10">
    <property type="entry name" value="Winged helix-like DNA-binding domain superfamily/Winged helix DNA-binding domain"/>
    <property type="match status" value="1"/>
</dbReference>
<evidence type="ECO:0000259" key="2">
    <source>
        <dbReference type="Pfam" id="PF07515"/>
    </source>
</evidence>
<keyword evidence="4" id="KW-1185">Reference proteome</keyword>
<proteinExistence type="predicted"/>
<dbReference type="RefSeq" id="WP_268905222.1">
    <property type="nucleotide sequence ID" value="NZ_JAPTGG010000013.1"/>
</dbReference>
<dbReference type="InterPro" id="IPR036390">
    <property type="entry name" value="WH_DNA-bd_sf"/>
</dbReference>
<dbReference type="Gene3D" id="1.10.3210.40">
    <property type="match status" value="1"/>
</dbReference>
<dbReference type="InterPro" id="IPR011119">
    <property type="entry name" value="Unchr_helicase_relaxase_TraI"/>
</dbReference>
<dbReference type="SUPFAM" id="SSF46785">
    <property type="entry name" value="Winged helix' DNA-binding domain"/>
    <property type="match status" value="1"/>
</dbReference>
<accession>A0A9J6RQW2</accession>
<sequence length="638" mass="72303">MLTTFFRRKPDQNEVVQSLPKYSIARSGKELLNTSERQALIRKIKRLFSITEEVWANHYLYAIEQFAELVQEVPASEIHHHSKAGGLIDHTLEALHAGIRIAQGYVLPPNSEPEHIASASDRWRFGAFIAILAHDIGKIVTDIEVVYRERGGEFQHWHPWYGNIPVEAEYSYRYKKRASNAKIAKSLHEKAAMSLLPRLLTRKAAQWIFEDTELLAQLFSTVTHSTFGGQTIAEIVRTADSASVANNLGANTGLRTDHSSAVPLHEKLIVSLRKLINDGDLKRNKPGAAIWVTETDTWVVSKATMEAVRVQLLNEGHKGIPKNIVRLFEVLREHDLLIPNSEGDSVWTAEINDFAKNWQQKLTFLRFKNEIIWPTSNPDTFDGEVLPVDKAGNVIESDPEESENATQTQQPVVDKNAEVLNQKIDDDKPLIQPPKELPEAKTEHEVLQVKQRQPEIKLPTTKSLSNLTAKQTQVQIREDAQSSVHASTGVSSSEAKNLWKHSRRVQEDLLVQNDFVAWLLKGISRRNIRVNESKAPVHILENHVALVTPAIFNLYLDKNSLKKRLYEKRAGDKKVYTLLQKELESLDIHQRGSNGQNIVRMSVEGQRTQAELRVYLLNRECFPSLANFSANKAMTIHL</sequence>
<evidence type="ECO:0000313" key="3">
    <source>
        <dbReference type="EMBL" id="MCZ0866552.1"/>
    </source>
</evidence>
<dbReference type="EMBL" id="JAPTGG010000013">
    <property type="protein sequence ID" value="MCZ0866552.1"/>
    <property type="molecule type" value="Genomic_DNA"/>
</dbReference>
<evidence type="ECO:0000313" key="4">
    <source>
        <dbReference type="Proteomes" id="UP001069090"/>
    </source>
</evidence>
<feature type="domain" description="Uncharacterised" evidence="1">
    <location>
        <begin position="25"/>
        <end position="345"/>
    </location>
</feature>
<protein>
    <submittedName>
        <fullName evidence="3">TraI domain-containing protein</fullName>
    </submittedName>
</protein>
<dbReference type="InterPro" id="IPR011093">
    <property type="entry name" value="TraI_2_C"/>
</dbReference>
<dbReference type="InterPro" id="IPR022391">
    <property type="entry name" value="ICE_relaxase_PFGI-1"/>
</dbReference>
<dbReference type="Gene3D" id="2.40.10.200">
    <property type="entry name" value="STY4665 C-terminal domain-like"/>
    <property type="match status" value="1"/>
</dbReference>
<dbReference type="InterPro" id="IPR036388">
    <property type="entry name" value="WH-like_DNA-bd_sf"/>
</dbReference>
<comment type="caution">
    <text evidence="3">The sequence shown here is derived from an EMBL/GenBank/DDBJ whole genome shotgun (WGS) entry which is preliminary data.</text>
</comment>
<evidence type="ECO:0000259" key="1">
    <source>
        <dbReference type="Pfam" id="PF07514"/>
    </source>
</evidence>
<feature type="domain" description="Putative conjugal transfer nickase/helicase TraI C-terminal" evidence="2">
    <location>
        <begin position="513"/>
        <end position="619"/>
    </location>
</feature>
<reference evidence="3 4" key="1">
    <citation type="submission" date="2022-12" db="EMBL/GenBank/DDBJ databases">
        <title>Dasania phycosphaerae sp. nov., isolated from particulate material of the south coast of Korea.</title>
        <authorList>
            <person name="Jiang Y."/>
        </authorList>
    </citation>
    <scope>NUCLEOTIDE SEQUENCE [LARGE SCALE GENOMIC DNA]</scope>
    <source>
        <strain evidence="3 4">GY-19</strain>
    </source>
</reference>
<dbReference type="AlphaFoldDB" id="A0A9J6RQW2"/>
<organism evidence="3 4">
    <name type="scientific">Dasania phycosphaerae</name>
    <dbReference type="NCBI Taxonomy" id="2950436"/>
    <lineage>
        <taxon>Bacteria</taxon>
        <taxon>Pseudomonadati</taxon>
        <taxon>Pseudomonadota</taxon>
        <taxon>Gammaproteobacteria</taxon>
        <taxon>Cellvibrionales</taxon>
        <taxon>Spongiibacteraceae</taxon>
        <taxon>Dasania</taxon>
    </lineage>
</organism>